<dbReference type="Proteomes" id="UP000243719">
    <property type="component" value="Unassembled WGS sequence"/>
</dbReference>
<dbReference type="NCBIfam" id="NF002935">
    <property type="entry name" value="PRK03578.1"/>
    <property type="match status" value="1"/>
</dbReference>
<protein>
    <recommendedName>
        <fullName evidence="4">Co-chaperone protein HscB homolog</fullName>
    </recommendedName>
</protein>
<evidence type="ECO:0000259" key="5">
    <source>
        <dbReference type="PROSITE" id="PS50076"/>
    </source>
</evidence>
<dbReference type="GO" id="GO:0001671">
    <property type="term" value="F:ATPase activator activity"/>
    <property type="evidence" value="ECO:0007669"/>
    <property type="project" value="InterPro"/>
</dbReference>
<dbReference type="PROSITE" id="PS50076">
    <property type="entry name" value="DNAJ_2"/>
    <property type="match status" value="1"/>
</dbReference>
<sequence>MTNDSTGSGGVNAALRTESQFADHFALFDLPQRFEVDTAALEQAFHAIQQRVHPDRFARAADAEKRVAMQWAAQANDAYRTLKSPLERAIYMLRLRGIDVRSEQDTSIAPGFLMQQMEWREAIEDASAARNVSALETVLDELREAGRVRFDKLAAWLDSGADQPAAETARELLFIARVESEVDRQLSRLE</sequence>
<dbReference type="Gene3D" id="1.20.1280.20">
    <property type="entry name" value="HscB, C-terminal domain"/>
    <property type="match status" value="1"/>
</dbReference>
<dbReference type="InterPro" id="IPR009073">
    <property type="entry name" value="HscB_oligo_C"/>
</dbReference>
<dbReference type="Gene3D" id="1.10.287.110">
    <property type="entry name" value="DnaJ domain"/>
    <property type="match status" value="1"/>
</dbReference>
<dbReference type="GO" id="GO:0051259">
    <property type="term" value="P:protein complex oligomerization"/>
    <property type="evidence" value="ECO:0007669"/>
    <property type="project" value="InterPro"/>
</dbReference>
<dbReference type="CDD" id="cd06257">
    <property type="entry name" value="DnaJ"/>
    <property type="match status" value="1"/>
</dbReference>
<dbReference type="InterPro" id="IPR004640">
    <property type="entry name" value="HscB"/>
</dbReference>
<proteinExistence type="inferred from homology"/>
<evidence type="ECO:0000256" key="4">
    <source>
        <dbReference type="HAMAP-Rule" id="MF_00682"/>
    </source>
</evidence>
<dbReference type="GO" id="GO:0044571">
    <property type="term" value="P:[2Fe-2S] cluster assembly"/>
    <property type="evidence" value="ECO:0007669"/>
    <property type="project" value="InterPro"/>
</dbReference>
<reference evidence="7" key="1">
    <citation type="submission" date="2016-09" db="EMBL/GenBank/DDBJ databases">
        <authorList>
            <person name="Varghese N."/>
            <person name="Submissions S."/>
        </authorList>
    </citation>
    <scope>NUCLEOTIDE SEQUENCE [LARGE SCALE GENOMIC DNA]</scope>
    <source>
        <strain evidence="7">JS23</strain>
    </source>
</reference>
<dbReference type="HAMAP" id="MF_00682">
    <property type="entry name" value="HscB"/>
    <property type="match status" value="1"/>
</dbReference>
<dbReference type="PANTHER" id="PTHR14021:SF15">
    <property type="entry name" value="IRON-SULFUR CLUSTER CO-CHAPERONE PROTEIN HSCB"/>
    <property type="match status" value="1"/>
</dbReference>
<comment type="similarity">
    <text evidence="1 4">Belongs to the HscB family.</text>
</comment>
<dbReference type="PANTHER" id="PTHR14021">
    <property type="entry name" value="IRON-SULFUR CLUSTER CO-CHAPERONE PROTEIN HSCB"/>
    <property type="match status" value="1"/>
</dbReference>
<evidence type="ECO:0000256" key="3">
    <source>
        <dbReference type="ARBA" id="ARBA00025596"/>
    </source>
</evidence>
<name>A0A1H2PQY2_9BURK</name>
<dbReference type="Pfam" id="PF07743">
    <property type="entry name" value="HSCB_C"/>
    <property type="match status" value="1"/>
</dbReference>
<dbReference type="STRING" id="1770053.SAMN05216551_107200"/>
<comment type="function">
    <text evidence="3 4">Co-chaperone involved in the maturation of iron-sulfur cluster-containing proteins. Seems to help targeting proteins to be folded toward HscA.</text>
</comment>
<accession>A0A1H2PQY2</accession>
<dbReference type="SMART" id="SM00271">
    <property type="entry name" value="DnaJ"/>
    <property type="match status" value="1"/>
</dbReference>
<evidence type="ECO:0000256" key="2">
    <source>
        <dbReference type="ARBA" id="ARBA00023186"/>
    </source>
</evidence>
<dbReference type="SUPFAM" id="SSF47144">
    <property type="entry name" value="HSC20 (HSCB), C-terminal oligomerisation domain"/>
    <property type="match status" value="1"/>
</dbReference>
<dbReference type="RefSeq" id="WP_091909079.1">
    <property type="nucleotide sequence ID" value="NZ_FNLO01000007.1"/>
</dbReference>
<feature type="domain" description="J" evidence="5">
    <location>
        <begin position="23"/>
        <end position="95"/>
    </location>
</feature>
<comment type="subunit">
    <text evidence="4">Interacts with HscA and stimulates its ATPase activity.</text>
</comment>
<dbReference type="NCBIfam" id="TIGR00714">
    <property type="entry name" value="hscB"/>
    <property type="match status" value="1"/>
</dbReference>
<dbReference type="GO" id="GO:0006457">
    <property type="term" value="P:protein folding"/>
    <property type="evidence" value="ECO:0007669"/>
    <property type="project" value="UniProtKB-UniRule"/>
</dbReference>
<organism evidence="6 7">
    <name type="scientific">Chitinasiproducens palmae</name>
    <dbReference type="NCBI Taxonomy" id="1770053"/>
    <lineage>
        <taxon>Bacteria</taxon>
        <taxon>Pseudomonadati</taxon>
        <taxon>Pseudomonadota</taxon>
        <taxon>Betaproteobacteria</taxon>
        <taxon>Burkholderiales</taxon>
        <taxon>Burkholderiaceae</taxon>
        <taxon>Chitinasiproducens</taxon>
    </lineage>
</organism>
<gene>
    <name evidence="4" type="primary">hscB</name>
    <name evidence="6" type="ORF">SAMN05216551_107200</name>
</gene>
<evidence type="ECO:0000313" key="6">
    <source>
        <dbReference type="EMBL" id="SDV49269.1"/>
    </source>
</evidence>
<dbReference type="SUPFAM" id="SSF46565">
    <property type="entry name" value="Chaperone J-domain"/>
    <property type="match status" value="1"/>
</dbReference>
<dbReference type="AlphaFoldDB" id="A0A1H2PQY2"/>
<keyword evidence="7" id="KW-1185">Reference proteome</keyword>
<keyword evidence="2 4" id="KW-0143">Chaperone</keyword>
<dbReference type="GO" id="GO:0051087">
    <property type="term" value="F:protein-folding chaperone binding"/>
    <property type="evidence" value="ECO:0007669"/>
    <property type="project" value="InterPro"/>
</dbReference>
<evidence type="ECO:0000313" key="7">
    <source>
        <dbReference type="Proteomes" id="UP000243719"/>
    </source>
</evidence>
<dbReference type="InterPro" id="IPR036869">
    <property type="entry name" value="J_dom_sf"/>
</dbReference>
<dbReference type="InterPro" id="IPR036386">
    <property type="entry name" value="HscB_C_sf"/>
</dbReference>
<dbReference type="InterPro" id="IPR001623">
    <property type="entry name" value="DnaJ_domain"/>
</dbReference>
<dbReference type="OrthoDB" id="287587at2"/>
<dbReference type="EMBL" id="FNLO01000007">
    <property type="protein sequence ID" value="SDV49269.1"/>
    <property type="molecule type" value="Genomic_DNA"/>
</dbReference>
<evidence type="ECO:0000256" key="1">
    <source>
        <dbReference type="ARBA" id="ARBA00010476"/>
    </source>
</evidence>
<dbReference type="GO" id="GO:1990230">
    <property type="term" value="C:iron-sulfur cluster transfer complex"/>
    <property type="evidence" value="ECO:0007669"/>
    <property type="project" value="TreeGrafter"/>
</dbReference>